<keyword evidence="2 5" id="KW-0812">Transmembrane</keyword>
<dbReference type="EMBL" id="JAVIZN010000002">
    <property type="protein sequence ID" value="MDR6204583.1"/>
    <property type="molecule type" value="Genomic_DNA"/>
</dbReference>
<proteinExistence type="predicted"/>
<name>A0ABD5CHP4_9BURK</name>
<dbReference type="Proteomes" id="UP001245184">
    <property type="component" value="Unassembled WGS sequence"/>
</dbReference>
<organism evidence="7 8">
    <name type="scientific">Paraburkholderia graminis</name>
    <dbReference type="NCBI Taxonomy" id="60548"/>
    <lineage>
        <taxon>Bacteria</taxon>
        <taxon>Pseudomonadati</taxon>
        <taxon>Pseudomonadota</taxon>
        <taxon>Betaproteobacteria</taxon>
        <taxon>Burkholderiales</taxon>
        <taxon>Burkholderiaceae</taxon>
        <taxon>Paraburkholderia</taxon>
    </lineage>
</organism>
<feature type="transmembrane region" description="Helical" evidence="5">
    <location>
        <begin position="370"/>
        <end position="393"/>
    </location>
</feature>
<dbReference type="InterPro" id="IPR005828">
    <property type="entry name" value="MFS_sugar_transport-like"/>
</dbReference>
<feature type="domain" description="Major facilitator superfamily (MFS) profile" evidence="6">
    <location>
        <begin position="44"/>
        <end position="460"/>
    </location>
</feature>
<dbReference type="GO" id="GO:0016020">
    <property type="term" value="C:membrane"/>
    <property type="evidence" value="ECO:0007669"/>
    <property type="project" value="UniProtKB-SubCell"/>
</dbReference>
<dbReference type="PANTHER" id="PTHR23508">
    <property type="entry name" value="CARBOXYLIC ACID TRANSPORTER PROTEIN HOMOLOG"/>
    <property type="match status" value="1"/>
</dbReference>
<accession>A0ABD5CHP4</accession>
<evidence type="ECO:0000256" key="3">
    <source>
        <dbReference type="ARBA" id="ARBA00022989"/>
    </source>
</evidence>
<dbReference type="Gene3D" id="1.20.1250.20">
    <property type="entry name" value="MFS general substrate transporter like domains"/>
    <property type="match status" value="1"/>
</dbReference>
<feature type="transmembrane region" description="Helical" evidence="5">
    <location>
        <begin position="82"/>
        <end position="104"/>
    </location>
</feature>
<dbReference type="RefSeq" id="WP_006049808.1">
    <property type="nucleotide sequence ID" value="NZ_ATXV01000010.1"/>
</dbReference>
<comment type="caution">
    <text evidence="7">The sequence shown here is derived from an EMBL/GenBank/DDBJ whole genome shotgun (WGS) entry which is preliminary data.</text>
</comment>
<feature type="transmembrane region" description="Helical" evidence="5">
    <location>
        <begin position="141"/>
        <end position="163"/>
    </location>
</feature>
<dbReference type="PANTHER" id="PTHR23508:SF10">
    <property type="entry name" value="CARBOXYLIC ACID TRANSPORTER PROTEIN HOMOLOG"/>
    <property type="match status" value="1"/>
</dbReference>
<feature type="transmembrane region" description="Helical" evidence="5">
    <location>
        <begin position="116"/>
        <end position="135"/>
    </location>
</feature>
<dbReference type="InterPro" id="IPR020846">
    <property type="entry name" value="MFS_dom"/>
</dbReference>
<feature type="transmembrane region" description="Helical" evidence="5">
    <location>
        <begin position="206"/>
        <end position="225"/>
    </location>
</feature>
<protein>
    <submittedName>
        <fullName evidence="7">MFS family permease</fullName>
    </submittedName>
</protein>
<gene>
    <name evidence="7" type="ORF">QF025_003303</name>
</gene>
<dbReference type="Pfam" id="PF00083">
    <property type="entry name" value="Sugar_tr"/>
    <property type="match status" value="1"/>
</dbReference>
<evidence type="ECO:0000256" key="2">
    <source>
        <dbReference type="ARBA" id="ARBA00022692"/>
    </source>
</evidence>
<evidence type="ECO:0000256" key="5">
    <source>
        <dbReference type="SAM" id="Phobius"/>
    </source>
</evidence>
<evidence type="ECO:0000259" key="6">
    <source>
        <dbReference type="PROSITE" id="PS50850"/>
    </source>
</evidence>
<feature type="transmembrane region" description="Helical" evidence="5">
    <location>
        <begin position="346"/>
        <end position="364"/>
    </location>
</feature>
<dbReference type="AlphaFoldDB" id="A0ABD5CHP4"/>
<evidence type="ECO:0000313" key="7">
    <source>
        <dbReference type="EMBL" id="MDR6204583.1"/>
    </source>
</evidence>
<feature type="transmembrane region" description="Helical" evidence="5">
    <location>
        <begin position="313"/>
        <end position="334"/>
    </location>
</feature>
<keyword evidence="3 5" id="KW-1133">Transmembrane helix</keyword>
<dbReference type="InterPro" id="IPR036259">
    <property type="entry name" value="MFS_trans_sf"/>
</dbReference>
<evidence type="ECO:0000256" key="4">
    <source>
        <dbReference type="ARBA" id="ARBA00023136"/>
    </source>
</evidence>
<keyword evidence="4 5" id="KW-0472">Membrane</keyword>
<dbReference type="PROSITE" id="PS50850">
    <property type="entry name" value="MFS"/>
    <property type="match status" value="1"/>
</dbReference>
<sequence>MQHPLEESSGSGTRGSLGGEPRVALDDATHAVWYRSINRQQWSALIASNLGWFFDGYETYALVLTVGGALGQLLPASGHAQIPFYAGLVIALTLLGWGIGGLIGGILTDYIGRKRMMMFAILAYSLTTGLSALSWDWTSFAALRFIVGLAMGSEWATGTAMTAEIWPDRHRGKGAGLMQCGLGTGFFVASLIWLFMSGAGEHAWRYMYLIGVLPGLATLWMRAGIPESEQWQRVNTERKATLARRKSGVTLDAREQSLARFTLVDLLADAKLRRRTWIAVLMSLSTTLGWWGISTWVPPYIGSVAAHAGLSAASWASFAGMAYNVGAISGYIGLGFLADAYGRKRITCLFFAMAFVLTPVLFMWTHDVGLLLAVACVAGFFSLGQYTWMPTWLPELYPTRVRGTAIALCFNVPRFLAWTGPLVAGTLITRFGGYGHAAVIVGFIYLVGLALAPWLPETRGQPLPEEV</sequence>
<feature type="transmembrane region" description="Helical" evidence="5">
    <location>
        <begin position="175"/>
        <end position="194"/>
    </location>
</feature>
<reference evidence="7 8" key="1">
    <citation type="submission" date="2023-08" db="EMBL/GenBank/DDBJ databases">
        <title>Genome sequencing of plant associated microbes to promote plant fitness in Sorghum bicolor and Oryza sativa.</title>
        <authorList>
            <person name="Coleman-Derr D."/>
        </authorList>
    </citation>
    <scope>NUCLEOTIDE SEQUENCE [LARGE SCALE GENOMIC DNA]</scope>
    <source>
        <strain evidence="7 8">SLBN-33</strain>
    </source>
</reference>
<feature type="transmembrane region" description="Helical" evidence="5">
    <location>
        <begin position="434"/>
        <end position="455"/>
    </location>
</feature>
<comment type="subcellular location">
    <subcellularLocation>
        <location evidence="1">Membrane</location>
        <topology evidence="1">Multi-pass membrane protein</topology>
    </subcellularLocation>
</comment>
<dbReference type="SUPFAM" id="SSF103473">
    <property type="entry name" value="MFS general substrate transporter"/>
    <property type="match status" value="1"/>
</dbReference>
<evidence type="ECO:0000313" key="8">
    <source>
        <dbReference type="Proteomes" id="UP001245184"/>
    </source>
</evidence>
<feature type="transmembrane region" description="Helical" evidence="5">
    <location>
        <begin position="276"/>
        <end position="293"/>
    </location>
</feature>
<evidence type="ECO:0000256" key="1">
    <source>
        <dbReference type="ARBA" id="ARBA00004141"/>
    </source>
</evidence>